<feature type="transmembrane region" description="Helical" evidence="5">
    <location>
        <begin position="106"/>
        <end position="127"/>
    </location>
</feature>
<evidence type="ECO:0000256" key="5">
    <source>
        <dbReference type="SAM" id="Phobius"/>
    </source>
</evidence>
<keyword evidence="3 5" id="KW-1133">Transmembrane helix</keyword>
<dbReference type="RefSeq" id="XP_062790774.1">
    <property type="nucleotide sequence ID" value="XM_062934723.1"/>
</dbReference>
<comment type="subcellular location">
    <subcellularLocation>
        <location evidence="1">Membrane</location>
        <topology evidence="1">Multi-pass membrane protein</topology>
    </subcellularLocation>
</comment>
<evidence type="ECO:0000256" key="3">
    <source>
        <dbReference type="ARBA" id="ARBA00022989"/>
    </source>
</evidence>
<keyword evidence="7" id="KW-1185">Reference proteome</keyword>
<dbReference type="PANTHER" id="PTHR23507">
    <property type="entry name" value="ZGC:174356"/>
    <property type="match status" value="1"/>
</dbReference>
<evidence type="ECO:0000313" key="7">
    <source>
        <dbReference type="Proteomes" id="UP001329825"/>
    </source>
</evidence>
<evidence type="ECO:0000256" key="1">
    <source>
        <dbReference type="ARBA" id="ARBA00004141"/>
    </source>
</evidence>
<dbReference type="SUPFAM" id="SSF103473">
    <property type="entry name" value="MFS general substrate transporter"/>
    <property type="match status" value="1"/>
</dbReference>
<accession>A0ABZ1CY03</accession>
<name>A0ABZ1CY03_9TREE</name>
<dbReference type="Gene3D" id="1.20.1250.20">
    <property type="entry name" value="MFS general substrate transporter like domains"/>
    <property type="match status" value="1"/>
</dbReference>
<dbReference type="Pfam" id="PF07690">
    <property type="entry name" value="MFS_1"/>
    <property type="match status" value="1"/>
</dbReference>
<proteinExistence type="predicted"/>
<dbReference type="Proteomes" id="UP001329825">
    <property type="component" value="Chromosome 3"/>
</dbReference>
<evidence type="ECO:0008006" key="8">
    <source>
        <dbReference type="Google" id="ProtNLM"/>
    </source>
</evidence>
<dbReference type="PANTHER" id="PTHR23507:SF13">
    <property type="entry name" value="MFS GENERAL SUBSTRATE TRANSPORTER"/>
    <property type="match status" value="1"/>
</dbReference>
<reference evidence="6 7" key="1">
    <citation type="submission" date="2024-01" db="EMBL/GenBank/DDBJ databases">
        <title>Comparative genomics of Cryptococcus and Kwoniella reveals pathogenesis evolution and contrasting modes of karyotype evolution via chromosome fusion or intercentromeric recombination.</title>
        <authorList>
            <person name="Coelho M.A."/>
            <person name="David-Palma M."/>
            <person name="Shea T."/>
            <person name="Bowers K."/>
            <person name="McGinley-Smith S."/>
            <person name="Mohammad A.W."/>
            <person name="Gnirke A."/>
            <person name="Yurkov A.M."/>
            <person name="Nowrousian M."/>
            <person name="Sun S."/>
            <person name="Cuomo C.A."/>
            <person name="Heitman J."/>
        </authorList>
    </citation>
    <scope>NUCLEOTIDE SEQUENCE [LARGE SCALE GENOMIC DNA]</scope>
    <source>
        <strain evidence="6">CBS 11374</strain>
    </source>
</reference>
<organism evidence="6 7">
    <name type="scientific">Kwoniella shivajii</name>
    <dbReference type="NCBI Taxonomy" id="564305"/>
    <lineage>
        <taxon>Eukaryota</taxon>
        <taxon>Fungi</taxon>
        <taxon>Dikarya</taxon>
        <taxon>Basidiomycota</taxon>
        <taxon>Agaricomycotina</taxon>
        <taxon>Tremellomycetes</taxon>
        <taxon>Tremellales</taxon>
        <taxon>Cryptococcaceae</taxon>
        <taxon>Kwoniella</taxon>
    </lineage>
</organism>
<feature type="transmembrane region" description="Helical" evidence="5">
    <location>
        <begin position="133"/>
        <end position="156"/>
    </location>
</feature>
<sequence length="509" mass="55404">MPTAPKKDSSYSVDRLLPYVFLCTIGPSVVAASNLFIVRYLMCRYYWVKQGTDDIPGVGDDRCDNRDVHALAGSVLAALATLDGICSFMSSPYVQSLSDRYGRRPLMITGPLLATVSTGSILLAYYVNNTTLAWILLVLTGIFVSASTKAVFLPSLCVADVATDEARTKFYSRMEAVALLGPGTAYIVSALVSRYVNNIAVPYFIALGAQVGASAWSFFFIAESRQFPTKEEDEQESSDGNASEGGSEEGGLIAGIAENLEAPVKPLKLIWPHRHRGRFHWQLFVVALALFMTTSGTVFIATASLLFLSDKFQFEPENNAWMLAFFTFSRFAYLIILFPLILKFGRAGYNKYALWKDNRKPNDGERQPLVRRDTSAKQSDANHFDVILAFFSVVIDAIALGFVSLSLSYQQVLAAFGIMAFGAGDNPTFKAVFVSFAPPENSSEALAALDMVFSAAKLASPPLLGALYAAFVEVGRPELLFLAAGGLCTLGAVLIAPLIFLKRQVKSND</sequence>
<keyword evidence="4 5" id="KW-0472">Membrane</keyword>
<keyword evidence="2 5" id="KW-0812">Transmembrane</keyword>
<feature type="transmembrane region" description="Helical" evidence="5">
    <location>
        <begin position="202"/>
        <end position="222"/>
    </location>
</feature>
<protein>
    <recommendedName>
        <fullName evidence="8">Major facilitator superfamily (MFS) profile domain-containing protein</fullName>
    </recommendedName>
</protein>
<feature type="transmembrane region" description="Helical" evidence="5">
    <location>
        <begin position="479"/>
        <end position="501"/>
    </location>
</feature>
<dbReference type="GeneID" id="87955116"/>
<dbReference type="InterPro" id="IPR036259">
    <property type="entry name" value="MFS_trans_sf"/>
</dbReference>
<feature type="transmembrane region" description="Helical" evidence="5">
    <location>
        <begin position="320"/>
        <end position="342"/>
    </location>
</feature>
<dbReference type="EMBL" id="CP141883">
    <property type="protein sequence ID" value="WRT66034.1"/>
    <property type="molecule type" value="Genomic_DNA"/>
</dbReference>
<evidence type="ECO:0000256" key="2">
    <source>
        <dbReference type="ARBA" id="ARBA00022692"/>
    </source>
</evidence>
<evidence type="ECO:0000256" key="4">
    <source>
        <dbReference type="ARBA" id="ARBA00023136"/>
    </source>
</evidence>
<dbReference type="InterPro" id="IPR011701">
    <property type="entry name" value="MFS"/>
</dbReference>
<evidence type="ECO:0000313" key="6">
    <source>
        <dbReference type="EMBL" id="WRT66034.1"/>
    </source>
</evidence>
<feature type="transmembrane region" description="Helical" evidence="5">
    <location>
        <begin position="386"/>
        <end position="409"/>
    </location>
</feature>
<feature type="transmembrane region" description="Helical" evidence="5">
    <location>
        <begin position="16"/>
        <end position="41"/>
    </location>
</feature>
<feature type="transmembrane region" description="Helical" evidence="5">
    <location>
        <begin position="283"/>
        <end position="308"/>
    </location>
</feature>
<gene>
    <name evidence="6" type="ORF">IL334_002985</name>
</gene>